<accession>A0A1V6LZW8</accession>
<gene>
    <name evidence="1" type="ORF">BIY37_07155</name>
</gene>
<dbReference type="EMBL" id="MJUW02000078">
    <property type="protein sequence ID" value="OQD45691.1"/>
    <property type="molecule type" value="Genomic_DNA"/>
</dbReference>
<organism evidence="1 2">
    <name type="scientific">Candidatus Brocadia sapporoensis</name>
    <dbReference type="NCBI Taxonomy" id="392547"/>
    <lineage>
        <taxon>Bacteria</taxon>
        <taxon>Pseudomonadati</taxon>
        <taxon>Planctomycetota</taxon>
        <taxon>Candidatus Brocadiia</taxon>
        <taxon>Candidatus Brocadiales</taxon>
        <taxon>Candidatus Brocadiaceae</taxon>
        <taxon>Candidatus Brocadia</taxon>
    </lineage>
</organism>
<evidence type="ECO:0000313" key="1">
    <source>
        <dbReference type="EMBL" id="OQD45691.1"/>
    </source>
</evidence>
<comment type="caution">
    <text evidence="1">The sequence shown here is derived from an EMBL/GenBank/DDBJ whole genome shotgun (WGS) entry which is preliminary data.</text>
</comment>
<sequence>MVNKEELLPDKANRRCPLHPKEILELLGIHARNSDRFLESLPFSLNDITAGSENELQAVVEGMNNNVDLPITIERSNYFSSIRKRAASGEAPKGVITDLEKFLNENTENVWENSWVRFPRRTLCQFANSVFTIDLRANKNDPCAGLRTDADQFIFYEYGEEFIRIPVSYLLKLSLADAIGSKGAIPKLVRRTGERVLRHFLNDNISPETFSLYVVPLRPDTGMGRAIARETSKRYLLTQLLTMYANNKFLLQARGQNVKIYFSARPPIRQKRLNKIIPDSFYRELFINPCLSGWNVGEAKYNYMHLCHQVLSRSLRTAMGKLHKANIIASYTAVLSNTSNISLANNGTHLSLGSVRLSSYLREDVSGFARLYEKHLGDLVIKIVEHFLPLFVGTYSAAPYRMDFTDFRPEKALGFLPHELDCMHLQMIWRKWKKKAHVKFLGKPITPFGPPWLGRTIRNILRLKGDFVPDFRLVDYFMSLLSTDRSPVLDGTLGNDARLKKDLADLEIFDVRMSSYLLYRLREFNTMGFSGFEGRYYSLFLSLEDDMGRAADLQTLVNALAFKYIAEGDVTHFHIPDDPTIESERRQIFFGAAIGIPTFYILKNTSNLFLKKIVTQTNMIHHSRKFPGYLQICHVEYCRALAKILQKDAVDLIEMLNLKETMEDLQQRLENPGRYSVTGKLTREILNELNAHSPIDIMANEFNLAAERYYRDSLRKHHVAESFRILKEDFDKRCATSSCDEANDHQEAIQDILQNRNMQKFLTAVRNDVMNEVASEDDLRRLIHLMLINIDYDMRQTEMVKNIS</sequence>
<protein>
    <submittedName>
        <fullName evidence="1">Uncharacterized protein</fullName>
    </submittedName>
</protein>
<evidence type="ECO:0000313" key="2">
    <source>
        <dbReference type="Proteomes" id="UP000242219"/>
    </source>
</evidence>
<proteinExistence type="predicted"/>
<dbReference type="AlphaFoldDB" id="A0A1V6LZW8"/>
<reference evidence="1 2" key="1">
    <citation type="journal article" date="2016" name="Genome Announc.">
        <title>Draft Genome Sequence of the Anaerobic Ammonium-Oxidizing Bacterium 'Candidatus Brocadia sp. 40'.</title>
        <authorList>
            <person name="Ali M."/>
            <person name="Haroon M.F."/>
            <person name="Narita Y."/>
            <person name="Zhang L."/>
            <person name="Rangel Shaw D."/>
            <person name="Okabe S."/>
            <person name="Saikaly P.E."/>
        </authorList>
    </citation>
    <scope>NUCLEOTIDE SEQUENCE [LARGE SCALE GENOMIC DNA]</scope>
    <source>
        <strain evidence="1 2">40</strain>
    </source>
</reference>
<dbReference type="Proteomes" id="UP000242219">
    <property type="component" value="Unassembled WGS sequence"/>
</dbReference>
<keyword evidence="2" id="KW-1185">Reference proteome</keyword>
<name>A0A1V6LZW8_9BACT</name>
<dbReference type="RefSeq" id="WP_070067141.1">
    <property type="nucleotide sequence ID" value="NZ_MJUW02000078.1"/>
</dbReference>